<dbReference type="Pfam" id="PF00196">
    <property type="entry name" value="GerE"/>
    <property type="match status" value="1"/>
</dbReference>
<dbReference type="InterPro" id="IPR036388">
    <property type="entry name" value="WH-like_DNA-bd_sf"/>
</dbReference>
<dbReference type="GO" id="GO:0003677">
    <property type="term" value="F:DNA binding"/>
    <property type="evidence" value="ECO:0007669"/>
    <property type="project" value="InterPro"/>
</dbReference>
<dbReference type="Proteomes" id="UP000618795">
    <property type="component" value="Unassembled WGS sequence"/>
</dbReference>
<dbReference type="AlphaFoldDB" id="A0A918MBR6"/>
<dbReference type="InterPro" id="IPR016032">
    <property type="entry name" value="Sig_transdc_resp-reg_C-effctor"/>
</dbReference>
<feature type="domain" description="HTH luxR-type" evidence="1">
    <location>
        <begin position="274"/>
        <end position="334"/>
    </location>
</feature>
<dbReference type="SMART" id="SM00421">
    <property type="entry name" value="HTH_LUXR"/>
    <property type="match status" value="1"/>
</dbReference>
<proteinExistence type="predicted"/>
<dbReference type="RefSeq" id="WP_191875193.1">
    <property type="nucleotide sequence ID" value="NZ_BMTD01000009.1"/>
</dbReference>
<keyword evidence="3" id="KW-1185">Reference proteome</keyword>
<dbReference type="InterPro" id="IPR051797">
    <property type="entry name" value="TrmB-like"/>
</dbReference>
<dbReference type="PANTHER" id="PTHR34293">
    <property type="entry name" value="HTH-TYPE TRANSCRIPTIONAL REGULATOR TRMBL2"/>
    <property type="match status" value="1"/>
</dbReference>
<dbReference type="EMBL" id="BMTD01000009">
    <property type="protein sequence ID" value="GGV02315.1"/>
    <property type="molecule type" value="Genomic_DNA"/>
</dbReference>
<evidence type="ECO:0000259" key="1">
    <source>
        <dbReference type="PROSITE" id="PS50043"/>
    </source>
</evidence>
<gene>
    <name evidence="2" type="ORF">GCM10010260_43880</name>
</gene>
<dbReference type="Gene3D" id="1.10.10.10">
    <property type="entry name" value="Winged helix-like DNA-binding domain superfamily/Winged helix DNA-binding domain"/>
    <property type="match status" value="1"/>
</dbReference>
<protein>
    <submittedName>
        <fullName evidence="2">LuxR family transcriptional regulator</fullName>
    </submittedName>
</protein>
<reference evidence="2" key="1">
    <citation type="journal article" date="2014" name="Int. J. Syst. Evol. Microbiol.">
        <title>Complete genome sequence of Corynebacterium casei LMG S-19264T (=DSM 44701T), isolated from a smear-ripened cheese.</title>
        <authorList>
            <consortium name="US DOE Joint Genome Institute (JGI-PGF)"/>
            <person name="Walter F."/>
            <person name="Albersmeier A."/>
            <person name="Kalinowski J."/>
            <person name="Ruckert C."/>
        </authorList>
    </citation>
    <scope>NUCLEOTIDE SEQUENCE</scope>
    <source>
        <strain evidence="2">JCM 4369</strain>
    </source>
</reference>
<dbReference type="CDD" id="cd06170">
    <property type="entry name" value="LuxR_C_like"/>
    <property type="match status" value="1"/>
</dbReference>
<reference evidence="2" key="2">
    <citation type="submission" date="2020-09" db="EMBL/GenBank/DDBJ databases">
        <authorList>
            <person name="Sun Q."/>
            <person name="Ohkuma M."/>
        </authorList>
    </citation>
    <scope>NUCLEOTIDE SEQUENCE</scope>
    <source>
        <strain evidence="2">JCM 4369</strain>
    </source>
</reference>
<sequence>MEQNDPDELEAFTLDETSARVYQQTLVLGSFDEDALIDQCALRRDQLVAARDTLVRLRLLHADTADPARLRPSNPQVAAAQLTGPAEAMVQRQQRLISQLRSQLVSLMPLYLEGRRAQGTESVIDVVNDPSDIGRMLDAAARDCREDLVTVQPGGARPAETLAEALPRDLAILGSGVHMRVLYQHPARANLHTRSYVRAISEAGAEVRTVDEISQRLLIFDRKVAFVPGPRQAEGVPPAAIVREPNLVAFLYGVFEQMWSGATPFEVEAEGYDGVSDQLRLSILRLMATGAKDEVVARKLGMSLRTCRRHISNIMRDMGAESRFQAGALAMRSRFLDDGDDRDAFAL</sequence>
<organism evidence="2 3">
    <name type="scientific">Streptomyces filipinensis</name>
    <dbReference type="NCBI Taxonomy" id="66887"/>
    <lineage>
        <taxon>Bacteria</taxon>
        <taxon>Bacillati</taxon>
        <taxon>Actinomycetota</taxon>
        <taxon>Actinomycetes</taxon>
        <taxon>Kitasatosporales</taxon>
        <taxon>Streptomycetaceae</taxon>
        <taxon>Streptomyces</taxon>
    </lineage>
</organism>
<dbReference type="SUPFAM" id="SSF46894">
    <property type="entry name" value="C-terminal effector domain of the bipartite response regulators"/>
    <property type="match status" value="1"/>
</dbReference>
<accession>A0A918MBR6</accession>
<comment type="caution">
    <text evidence="2">The sequence shown here is derived from an EMBL/GenBank/DDBJ whole genome shotgun (WGS) entry which is preliminary data.</text>
</comment>
<dbReference type="GO" id="GO:0006355">
    <property type="term" value="P:regulation of DNA-templated transcription"/>
    <property type="evidence" value="ECO:0007669"/>
    <property type="project" value="InterPro"/>
</dbReference>
<dbReference type="InterPro" id="IPR000792">
    <property type="entry name" value="Tscrpt_reg_LuxR_C"/>
</dbReference>
<evidence type="ECO:0000313" key="3">
    <source>
        <dbReference type="Proteomes" id="UP000618795"/>
    </source>
</evidence>
<dbReference type="PANTHER" id="PTHR34293:SF1">
    <property type="entry name" value="HTH-TYPE TRANSCRIPTIONAL REGULATOR TRMBL2"/>
    <property type="match status" value="1"/>
</dbReference>
<name>A0A918MBR6_9ACTN</name>
<dbReference type="PROSITE" id="PS50043">
    <property type="entry name" value="HTH_LUXR_2"/>
    <property type="match status" value="1"/>
</dbReference>
<evidence type="ECO:0000313" key="2">
    <source>
        <dbReference type="EMBL" id="GGV02315.1"/>
    </source>
</evidence>